<dbReference type="GeneID" id="105037969"/>
<gene>
    <name evidence="4" type="primary">LOC105037969</name>
</gene>
<name>A0A6I9QMW2_ELAGV</name>
<dbReference type="Gene3D" id="2.60.200.20">
    <property type="match status" value="1"/>
</dbReference>
<reference evidence="4" key="1">
    <citation type="submission" date="2025-08" db="UniProtKB">
        <authorList>
            <consortium name="RefSeq"/>
        </authorList>
    </citation>
    <scope>IDENTIFICATION</scope>
</reference>
<dbReference type="PANTHER" id="PTHR22593">
    <property type="entry name" value="TRANSMEMBRANE PROTEIN 18"/>
    <property type="match status" value="1"/>
</dbReference>
<dbReference type="Pfam" id="PF00498">
    <property type="entry name" value="FHA"/>
    <property type="match status" value="1"/>
</dbReference>
<evidence type="ECO:0000259" key="2">
    <source>
        <dbReference type="PROSITE" id="PS50006"/>
    </source>
</evidence>
<sequence>MLAEKRERSQENEIKIPVFSVLKKGSILKHIFLNSPEPGIGEEGNVPNQEEEPILIGRHPDCHIVLDHPSISRFHLEIRIEPAKQKISVIDRSSVHGTWVSGTKIQPHVPVDLVHGDMLRLGASTRVYRFQWVPLSRASEMEKPMEPLLEEKEDTYQEEIPMPLNANSDDMLASKIHSVMDSANPSSLDEFSSSSLPLQMESQSPVTKEFDEEENLSYFFVAPVVEQNGENGKLDEFSAVGVPSEREKLSPPGLEKRAMSSSLLSRRSKSVSLLRIPNGRARERTGSTSFAEDMEEEIQKEDIEKQGEREGSLSKVLFAAIDEKEIGETFDSEKENSLLKISADQKTKMSNKLQNSPSNVIIHLNAEEEVFNSDKENWTPQFSKESELKRFVSLSSVENKEQDAYASDKEHLVSFDQKEEHTSFERSPLVAISALNLKEDMLHSDREMWTPESCKVQRRKEHIFENHVDNEKEDTSALDKDNVRPQLSFDQVLRKNQRDLLGSSSIDISSLNVEENQFQYDRVNWTPEVSGDLKLERPISKSNASNQRHEETFALDKENLTTELYSNQKFKGNQDEQQPFIATSNAEAVLHSHKENQTPEVPREQKIKKPIFENCGTNAGGEDLVLSDKENLTPDVSRAQRSIKPVSESLAKVEREIMRKRVERVPFQLLLDDNCVMNGQRMVEKCNNTSINSISGNNYPVNNTERVEDKSNGTLIQPMGQILGKVEEKKKWNIVVDTSCFLNEESERSLQLLEGLKGTHLIIPMMVIRELDCMKRHESWFRKEAKASSALKWIEECMVKSSWWIHVQSSSEMTPVASTPPASPHSISAKGNNEFGAVPSGLMGFSACGSLMEIVSPTVEDHILDTALLFKRIKTDGQLVLLSNNITLKIKAMAEGLLCETPKEFRDSLVNPYSKRFLWRKSSPRGSTWSSSDQIAYTENYYHQLPNIRKAADREAGLKLILLHNSDYAPTIFFQEHA</sequence>
<dbReference type="InterPro" id="IPR002716">
    <property type="entry name" value="PIN_dom"/>
</dbReference>
<feature type="domain" description="FHA" evidence="2">
    <location>
        <begin position="54"/>
        <end position="105"/>
    </location>
</feature>
<dbReference type="KEGG" id="egu:105037969"/>
<proteinExistence type="predicted"/>
<dbReference type="OrthoDB" id="444265at2759"/>
<dbReference type="InParanoid" id="A0A6I9QMW2"/>
<dbReference type="GO" id="GO:0031965">
    <property type="term" value="C:nuclear membrane"/>
    <property type="evidence" value="ECO:0007669"/>
    <property type="project" value="TreeGrafter"/>
</dbReference>
<dbReference type="SMART" id="SM00240">
    <property type="entry name" value="FHA"/>
    <property type="match status" value="1"/>
</dbReference>
<evidence type="ECO:0000313" key="3">
    <source>
        <dbReference type="Proteomes" id="UP000504607"/>
    </source>
</evidence>
<protein>
    <submittedName>
        <fullName evidence="4">FHA domain-containing protein PS1</fullName>
    </submittedName>
</protein>
<dbReference type="RefSeq" id="XP_010911914.2">
    <property type="nucleotide sequence ID" value="XM_010913612.3"/>
</dbReference>
<dbReference type="AlphaFoldDB" id="A0A6I9QMW2"/>
<dbReference type="SUPFAM" id="SSF49879">
    <property type="entry name" value="SMAD/FHA domain"/>
    <property type="match status" value="1"/>
</dbReference>
<organism evidence="3 4">
    <name type="scientific">Elaeis guineensis var. tenera</name>
    <name type="common">Oil palm</name>
    <dbReference type="NCBI Taxonomy" id="51953"/>
    <lineage>
        <taxon>Eukaryota</taxon>
        <taxon>Viridiplantae</taxon>
        <taxon>Streptophyta</taxon>
        <taxon>Embryophyta</taxon>
        <taxon>Tracheophyta</taxon>
        <taxon>Spermatophyta</taxon>
        <taxon>Magnoliopsida</taxon>
        <taxon>Liliopsida</taxon>
        <taxon>Arecaceae</taxon>
        <taxon>Arecoideae</taxon>
        <taxon>Cocoseae</taxon>
        <taxon>Elaeidinae</taxon>
        <taxon>Elaeis</taxon>
    </lineage>
</organism>
<dbReference type="FunCoup" id="A0A6I9QMW2">
    <property type="interactions" value="840"/>
</dbReference>
<keyword evidence="3" id="KW-1185">Reference proteome</keyword>
<dbReference type="InterPro" id="IPR008984">
    <property type="entry name" value="SMAD_FHA_dom_sf"/>
</dbReference>
<dbReference type="Gene3D" id="3.40.50.1010">
    <property type="entry name" value="5'-nuclease"/>
    <property type="match status" value="1"/>
</dbReference>
<dbReference type="InterPro" id="IPR000253">
    <property type="entry name" value="FHA_dom"/>
</dbReference>
<dbReference type="PANTHER" id="PTHR22593:SF8">
    <property type="entry name" value="FHA DOMAIN-CONTAINING PROTEIN PS1"/>
    <property type="match status" value="1"/>
</dbReference>
<dbReference type="PROSITE" id="PS50006">
    <property type="entry name" value="FHA_DOMAIN"/>
    <property type="match status" value="1"/>
</dbReference>
<evidence type="ECO:0000256" key="1">
    <source>
        <dbReference type="SAM" id="MobiDB-lite"/>
    </source>
</evidence>
<dbReference type="CDD" id="cd22691">
    <property type="entry name" value="FHA_PS1-like"/>
    <property type="match status" value="1"/>
</dbReference>
<dbReference type="Pfam" id="PF13638">
    <property type="entry name" value="PIN_4"/>
    <property type="match status" value="1"/>
</dbReference>
<evidence type="ECO:0000313" key="4">
    <source>
        <dbReference type="RefSeq" id="XP_010911914.2"/>
    </source>
</evidence>
<feature type="region of interest" description="Disordered" evidence="1">
    <location>
        <begin position="242"/>
        <end position="263"/>
    </location>
</feature>
<dbReference type="CDD" id="cd09880">
    <property type="entry name" value="PIN_Smg5-6-like"/>
    <property type="match status" value="1"/>
</dbReference>
<accession>A0A6I9QMW2</accession>
<dbReference type="Proteomes" id="UP000504607">
    <property type="component" value="Chromosome 2"/>
</dbReference>
<feature type="compositionally biased region" description="Basic and acidic residues" evidence="1">
    <location>
        <begin position="244"/>
        <end position="258"/>
    </location>
</feature>